<dbReference type="HAMAP" id="MF_00321">
    <property type="entry name" value="GTPase_EngB"/>
    <property type="match status" value="1"/>
</dbReference>
<evidence type="ECO:0000256" key="10">
    <source>
        <dbReference type="HAMAP-Rule" id="MF_00321"/>
    </source>
</evidence>
<keyword evidence="9 10" id="KW-0131">Cell cycle</keyword>
<dbReference type="Pfam" id="PF01926">
    <property type="entry name" value="MMR_HSR1"/>
    <property type="match status" value="1"/>
</dbReference>
<comment type="cofactor">
    <cofactor evidence="1">
        <name>Mg(2+)</name>
        <dbReference type="ChEBI" id="CHEBI:18420"/>
    </cofactor>
</comment>
<dbReference type="GO" id="GO:0000917">
    <property type="term" value="P:division septum assembly"/>
    <property type="evidence" value="ECO:0007669"/>
    <property type="project" value="UniProtKB-KW"/>
</dbReference>
<dbReference type="GO" id="GO:0046872">
    <property type="term" value="F:metal ion binding"/>
    <property type="evidence" value="ECO:0007669"/>
    <property type="project" value="UniProtKB-KW"/>
</dbReference>
<keyword evidence="5 10" id="KW-0547">Nucleotide-binding</keyword>
<comment type="caution">
    <text evidence="12">The sequence shown here is derived from an EMBL/GenBank/DDBJ whole genome shotgun (WGS) entry which is preliminary data.</text>
</comment>
<organism evidence="12 13">
    <name type="scientific">Anaeroglobus geminatus F0357</name>
    <dbReference type="NCBI Taxonomy" id="861450"/>
    <lineage>
        <taxon>Bacteria</taxon>
        <taxon>Bacillati</taxon>
        <taxon>Bacillota</taxon>
        <taxon>Negativicutes</taxon>
        <taxon>Veillonellales</taxon>
        <taxon>Veillonellaceae</taxon>
        <taxon>Anaeroglobus</taxon>
    </lineage>
</organism>
<name>G9YET8_9FIRM</name>
<proteinExistence type="inferred from homology"/>
<reference evidence="12 13" key="1">
    <citation type="submission" date="2011-08" db="EMBL/GenBank/DDBJ databases">
        <authorList>
            <person name="Weinstock G."/>
            <person name="Sodergren E."/>
            <person name="Clifton S."/>
            <person name="Fulton L."/>
            <person name="Fulton B."/>
            <person name="Courtney L."/>
            <person name="Fronick C."/>
            <person name="Harrison M."/>
            <person name="Strong C."/>
            <person name="Farmer C."/>
            <person name="Delahaunty K."/>
            <person name="Markovic C."/>
            <person name="Hall O."/>
            <person name="Minx P."/>
            <person name="Tomlinson C."/>
            <person name="Mitreva M."/>
            <person name="Hou S."/>
            <person name="Chen J."/>
            <person name="Wollam A."/>
            <person name="Pepin K.H."/>
            <person name="Johnson M."/>
            <person name="Bhonagiri V."/>
            <person name="Zhang X."/>
            <person name="Suruliraj S."/>
            <person name="Warren W."/>
            <person name="Chinwalla A."/>
            <person name="Mardis E.R."/>
            <person name="Wilson R.K."/>
        </authorList>
    </citation>
    <scope>NUCLEOTIDE SEQUENCE [LARGE SCALE GENOMIC DNA]</scope>
    <source>
        <strain evidence="12 13">F0357</strain>
    </source>
</reference>
<evidence type="ECO:0000256" key="8">
    <source>
        <dbReference type="ARBA" id="ARBA00023210"/>
    </source>
</evidence>
<keyword evidence="13" id="KW-1185">Reference proteome</keyword>
<dbReference type="EMBL" id="AGCJ01000005">
    <property type="protein sequence ID" value="EHM43711.1"/>
    <property type="molecule type" value="Genomic_DNA"/>
</dbReference>
<dbReference type="SUPFAM" id="SSF52540">
    <property type="entry name" value="P-loop containing nucleoside triphosphate hydrolases"/>
    <property type="match status" value="1"/>
</dbReference>
<dbReference type="GO" id="GO:0005829">
    <property type="term" value="C:cytosol"/>
    <property type="evidence" value="ECO:0007669"/>
    <property type="project" value="TreeGrafter"/>
</dbReference>
<dbReference type="PROSITE" id="PS51706">
    <property type="entry name" value="G_ENGB"/>
    <property type="match status" value="1"/>
</dbReference>
<keyword evidence="8 10" id="KW-0717">Septation</keyword>
<dbReference type="Gene3D" id="3.40.50.300">
    <property type="entry name" value="P-loop containing nucleotide triphosphate hydrolases"/>
    <property type="match status" value="1"/>
</dbReference>
<evidence type="ECO:0000256" key="5">
    <source>
        <dbReference type="ARBA" id="ARBA00022741"/>
    </source>
</evidence>
<evidence type="ECO:0000256" key="9">
    <source>
        <dbReference type="ARBA" id="ARBA00023306"/>
    </source>
</evidence>
<dbReference type="InterPro" id="IPR027417">
    <property type="entry name" value="P-loop_NTPase"/>
</dbReference>
<evidence type="ECO:0000259" key="11">
    <source>
        <dbReference type="PROSITE" id="PS51706"/>
    </source>
</evidence>
<comment type="similarity">
    <text evidence="2 10">Belongs to the TRAFAC class TrmE-Era-EngA-EngB-Septin-like GTPase superfamily. EngB GTPase family.</text>
</comment>
<dbReference type="OrthoDB" id="9804921at2"/>
<evidence type="ECO:0000256" key="6">
    <source>
        <dbReference type="ARBA" id="ARBA00022842"/>
    </source>
</evidence>
<evidence type="ECO:0000256" key="7">
    <source>
        <dbReference type="ARBA" id="ARBA00023134"/>
    </source>
</evidence>
<evidence type="ECO:0000256" key="2">
    <source>
        <dbReference type="ARBA" id="ARBA00009638"/>
    </source>
</evidence>
<dbReference type="InterPro" id="IPR030393">
    <property type="entry name" value="G_ENGB_dom"/>
</dbReference>
<dbReference type="Proteomes" id="UP000005481">
    <property type="component" value="Unassembled WGS sequence"/>
</dbReference>
<protein>
    <recommendedName>
        <fullName evidence="10">Probable GTP-binding protein EngB</fullName>
    </recommendedName>
</protein>
<dbReference type="InterPro" id="IPR006073">
    <property type="entry name" value="GTP-bd"/>
</dbReference>
<dbReference type="PANTHER" id="PTHR11649:SF13">
    <property type="entry name" value="ENGB-TYPE G DOMAIN-CONTAINING PROTEIN"/>
    <property type="match status" value="1"/>
</dbReference>
<dbReference type="InterPro" id="IPR019987">
    <property type="entry name" value="GTP-bd_ribosome_bio_YsxC"/>
</dbReference>
<evidence type="ECO:0000256" key="1">
    <source>
        <dbReference type="ARBA" id="ARBA00001946"/>
    </source>
</evidence>
<feature type="domain" description="EngB-type G" evidence="11">
    <location>
        <begin position="27"/>
        <end position="209"/>
    </location>
</feature>
<dbReference type="CDD" id="cd01876">
    <property type="entry name" value="YihA_EngB"/>
    <property type="match status" value="1"/>
</dbReference>
<comment type="function">
    <text evidence="10">Necessary for normal cell division and for the maintenance of normal septation.</text>
</comment>
<dbReference type="RefSeq" id="WP_006789131.1">
    <property type="nucleotide sequence ID" value="NZ_JH417564.1"/>
</dbReference>
<dbReference type="STRING" id="861450.HMPREF0080_00148"/>
<evidence type="ECO:0000256" key="4">
    <source>
        <dbReference type="ARBA" id="ARBA00022723"/>
    </source>
</evidence>
<dbReference type="HOGENOM" id="CLU_033732_3_2_9"/>
<accession>G9YET8</accession>
<evidence type="ECO:0000256" key="3">
    <source>
        <dbReference type="ARBA" id="ARBA00022618"/>
    </source>
</evidence>
<dbReference type="PATRIC" id="fig|861450.3.peg.141"/>
<evidence type="ECO:0000313" key="12">
    <source>
        <dbReference type="EMBL" id="EHM43711.1"/>
    </source>
</evidence>
<sequence>MTLRDIALINTEYIASAVRPDQYPDGDRPEIAFLGRSNVGKSSLINSLCNRKGLAKVSGAPGKTRTINFFAGDIRERTDGESVRRSLFLVDLPGYGFARTGGKNRTIWSRFIGDYIKNSPRLLLLCLLVDLRHPGLHIDGEAYAWLRNNGVPLQIVCTKADKLNQSDRQKHLNEINRLFPAAHPAIAYSALKGYGRHQLIERIYDTVGAVLIDDT</sequence>
<evidence type="ECO:0000313" key="13">
    <source>
        <dbReference type="Proteomes" id="UP000005481"/>
    </source>
</evidence>
<dbReference type="GO" id="GO:0005525">
    <property type="term" value="F:GTP binding"/>
    <property type="evidence" value="ECO:0007669"/>
    <property type="project" value="UniProtKB-UniRule"/>
</dbReference>
<dbReference type="AlphaFoldDB" id="G9YET8"/>
<keyword evidence="3 10" id="KW-0132">Cell division</keyword>
<dbReference type="PANTHER" id="PTHR11649">
    <property type="entry name" value="MSS1/TRME-RELATED GTP-BINDING PROTEIN"/>
    <property type="match status" value="1"/>
</dbReference>
<keyword evidence="6" id="KW-0460">Magnesium</keyword>
<dbReference type="eggNOG" id="COG0218">
    <property type="taxonomic scope" value="Bacteria"/>
</dbReference>
<gene>
    <name evidence="10" type="primary">engB</name>
    <name evidence="12" type="ORF">HMPREF0080_00148</name>
</gene>
<keyword evidence="7 10" id="KW-0342">GTP-binding</keyword>
<keyword evidence="4" id="KW-0479">Metal-binding</keyword>
<dbReference type="NCBIfam" id="TIGR03598">
    <property type="entry name" value="GTPase_YsxC"/>
    <property type="match status" value="1"/>
</dbReference>